<sequence>MQSLERAGEPKVCRLSMEAKTQRTNCSVRTSSTATAWPVEVLLWTLAERIAQEWTWALSTGQ</sequence>
<proteinExistence type="predicted"/>
<evidence type="ECO:0000313" key="1">
    <source>
        <dbReference type="Ensembl" id="ENSRNOP00000106925.1"/>
    </source>
</evidence>
<reference evidence="1" key="2">
    <citation type="submission" date="2025-08" db="UniProtKB">
        <authorList>
            <consortium name="Ensembl"/>
        </authorList>
    </citation>
    <scope>IDENTIFICATION</scope>
    <source>
        <strain evidence="1">Brown Norway</strain>
    </source>
</reference>
<accession>A0ABK0L989</accession>
<name>A0ABK0L989_RAT</name>
<dbReference type="Proteomes" id="UP000002494">
    <property type="component" value="Chromosome 7"/>
</dbReference>
<organism evidence="1 2">
    <name type="scientific">Rattus norvegicus</name>
    <name type="common">Rat</name>
    <dbReference type="NCBI Taxonomy" id="10116"/>
    <lineage>
        <taxon>Eukaryota</taxon>
        <taxon>Metazoa</taxon>
        <taxon>Chordata</taxon>
        <taxon>Craniata</taxon>
        <taxon>Vertebrata</taxon>
        <taxon>Euteleostomi</taxon>
        <taxon>Mammalia</taxon>
        <taxon>Eutheria</taxon>
        <taxon>Euarchontoglires</taxon>
        <taxon>Glires</taxon>
        <taxon>Rodentia</taxon>
        <taxon>Myomorpha</taxon>
        <taxon>Muroidea</taxon>
        <taxon>Muridae</taxon>
        <taxon>Murinae</taxon>
        <taxon>Rattus</taxon>
    </lineage>
</organism>
<dbReference type="InterPro" id="IPR057129">
    <property type="entry name" value="MIAC"/>
</dbReference>
<evidence type="ECO:0000313" key="2">
    <source>
        <dbReference type="Proteomes" id="UP000002494"/>
    </source>
</evidence>
<dbReference type="Pfam" id="PF23701">
    <property type="entry name" value="MIAC"/>
    <property type="match status" value="1"/>
</dbReference>
<reference evidence="1" key="1">
    <citation type="submission" date="2024-01" db="EMBL/GenBank/DDBJ databases">
        <title>GRCr8: a new rat reference genome assembly contstructed from accurate long reads and long range scaffolding.</title>
        <authorList>
            <person name="Doris P.A."/>
            <person name="Kalbfleisch T."/>
            <person name="Li K."/>
            <person name="Howe K."/>
            <person name="Wood J."/>
        </authorList>
    </citation>
    <scope>NUCLEOTIDE SEQUENCE [LARGE SCALE GENOMIC DNA]</scope>
    <source>
        <strain evidence="1">Brown Norway</strain>
    </source>
</reference>
<protein>
    <submittedName>
        <fullName evidence="1">Uncharacterized protein</fullName>
    </submittedName>
</protein>
<reference evidence="1" key="3">
    <citation type="submission" date="2025-09" db="UniProtKB">
        <authorList>
            <consortium name="Ensembl"/>
        </authorList>
    </citation>
    <scope>IDENTIFICATION</scope>
    <source>
        <strain evidence="1">Brown Norway</strain>
    </source>
</reference>
<keyword evidence="2" id="KW-1185">Reference proteome</keyword>
<dbReference type="Ensembl" id="ENSRNOT00000143077.1">
    <property type="protein sequence ID" value="ENSRNOP00000106925.1"/>
    <property type="gene ID" value="ENSRNOG00000081016.1"/>
</dbReference>